<dbReference type="EMBL" id="JACXVP010000009">
    <property type="protein sequence ID" value="KAG5585041.1"/>
    <property type="molecule type" value="Genomic_DNA"/>
</dbReference>
<dbReference type="AlphaFoldDB" id="A0A9J5X9M3"/>
<organism evidence="2 3">
    <name type="scientific">Solanum commersonii</name>
    <name type="common">Commerson's wild potato</name>
    <name type="synonym">Commerson's nightshade</name>
    <dbReference type="NCBI Taxonomy" id="4109"/>
    <lineage>
        <taxon>Eukaryota</taxon>
        <taxon>Viridiplantae</taxon>
        <taxon>Streptophyta</taxon>
        <taxon>Embryophyta</taxon>
        <taxon>Tracheophyta</taxon>
        <taxon>Spermatophyta</taxon>
        <taxon>Magnoliopsida</taxon>
        <taxon>eudicotyledons</taxon>
        <taxon>Gunneridae</taxon>
        <taxon>Pentapetalae</taxon>
        <taxon>asterids</taxon>
        <taxon>lamiids</taxon>
        <taxon>Solanales</taxon>
        <taxon>Solanaceae</taxon>
        <taxon>Solanoideae</taxon>
        <taxon>Solaneae</taxon>
        <taxon>Solanum</taxon>
    </lineage>
</organism>
<protein>
    <submittedName>
        <fullName evidence="2">Uncharacterized protein</fullName>
    </submittedName>
</protein>
<keyword evidence="3" id="KW-1185">Reference proteome</keyword>
<name>A0A9J5X9M3_SOLCO</name>
<sequence>MRRDIVMLLESHPDVFGRMHKVGKGEEKTCSSGGQGIAGQIPMRDPSLAPQGAVPHIEPDSAKH</sequence>
<dbReference type="OrthoDB" id="10538872at2759"/>
<evidence type="ECO:0000313" key="2">
    <source>
        <dbReference type="EMBL" id="KAG5585041.1"/>
    </source>
</evidence>
<feature type="region of interest" description="Disordered" evidence="1">
    <location>
        <begin position="24"/>
        <end position="64"/>
    </location>
</feature>
<accession>A0A9J5X9M3</accession>
<evidence type="ECO:0000256" key="1">
    <source>
        <dbReference type="SAM" id="MobiDB-lite"/>
    </source>
</evidence>
<dbReference type="Proteomes" id="UP000824120">
    <property type="component" value="Chromosome 9"/>
</dbReference>
<reference evidence="2 3" key="1">
    <citation type="submission" date="2020-09" db="EMBL/GenBank/DDBJ databases">
        <title>De no assembly of potato wild relative species, Solanum commersonii.</title>
        <authorList>
            <person name="Cho K."/>
        </authorList>
    </citation>
    <scope>NUCLEOTIDE SEQUENCE [LARGE SCALE GENOMIC DNA]</scope>
    <source>
        <strain evidence="2">LZ3.2</strain>
        <tissue evidence="2">Leaf</tissue>
    </source>
</reference>
<gene>
    <name evidence="2" type="ORF">H5410_045475</name>
</gene>
<comment type="caution">
    <text evidence="2">The sequence shown here is derived from an EMBL/GenBank/DDBJ whole genome shotgun (WGS) entry which is preliminary data.</text>
</comment>
<evidence type="ECO:0000313" key="3">
    <source>
        <dbReference type="Proteomes" id="UP000824120"/>
    </source>
</evidence>
<proteinExistence type="predicted"/>